<evidence type="ECO:0000313" key="1">
    <source>
        <dbReference type="Proteomes" id="UP000887560"/>
    </source>
</evidence>
<evidence type="ECO:0000313" key="2">
    <source>
        <dbReference type="WBParaSite" id="scf7180000418612.g2640"/>
    </source>
</evidence>
<organism evidence="1 2">
    <name type="scientific">Meloidogyne floridensis</name>
    <dbReference type="NCBI Taxonomy" id="298350"/>
    <lineage>
        <taxon>Eukaryota</taxon>
        <taxon>Metazoa</taxon>
        <taxon>Ecdysozoa</taxon>
        <taxon>Nematoda</taxon>
        <taxon>Chromadorea</taxon>
        <taxon>Rhabditida</taxon>
        <taxon>Tylenchina</taxon>
        <taxon>Tylenchomorpha</taxon>
        <taxon>Tylenchoidea</taxon>
        <taxon>Meloidogynidae</taxon>
        <taxon>Meloidogyninae</taxon>
        <taxon>Meloidogyne</taxon>
    </lineage>
</organism>
<dbReference type="WBParaSite" id="scf7180000418612.g2640">
    <property type="protein sequence ID" value="scf7180000418612.g2640"/>
    <property type="gene ID" value="scf7180000418612.g2640"/>
</dbReference>
<accession>A0A915NN13</accession>
<dbReference type="Proteomes" id="UP000887560">
    <property type="component" value="Unplaced"/>
</dbReference>
<reference evidence="2" key="1">
    <citation type="submission" date="2022-11" db="UniProtKB">
        <authorList>
            <consortium name="WormBaseParasite"/>
        </authorList>
    </citation>
    <scope>IDENTIFICATION</scope>
</reference>
<proteinExistence type="predicted"/>
<dbReference type="AlphaFoldDB" id="A0A915NN13"/>
<name>A0A915NN13_9BILA</name>
<sequence length="362" mass="42632">METEFKNPLNVPIVFRFRIAFLSSLWEEPRINPIRHRILRHIVNEDTRTALIDKENNNLDGRILNVINRIAEYKIPYTKSQQENKLTEFGFMEIIEGLLRQLAPISKEKDLPWEQAKDKVFQLMRIIKDLEYEFDRNFSNNLRNEMSFEEFYKNINNNLETFMGSIDFSEFTSLKKIIKVDLDNINNKIEKFLESVYLPIELRIKLFFYILISHYVDLLDKGGEKRIKYFENINFVNSDHSEGFTYIYTADCPSTSTSQTNSKCDYIIEMIQNKFINPVFSISDSEKINFTSITNEALTRLKATCDASTSSEPKIFSTNILEFFSSIYMKLAENKEANGWIKKFANSVDHEFVIETLLYNLE</sequence>
<keyword evidence="1" id="KW-1185">Reference proteome</keyword>
<protein>
    <submittedName>
        <fullName evidence="2">Uncharacterized protein</fullName>
    </submittedName>
</protein>